<protein>
    <submittedName>
        <fullName evidence="4">Retrovirus-related Pol polyprotein from transposon TNT 1-94</fullName>
    </submittedName>
</protein>
<dbReference type="EMBL" id="BKCJ010010024">
    <property type="protein sequence ID" value="GEU89729.1"/>
    <property type="molecule type" value="Genomic_DNA"/>
</dbReference>
<dbReference type="Pfam" id="PF14223">
    <property type="entry name" value="Retrotran_gag_2"/>
    <property type="match status" value="1"/>
</dbReference>
<reference evidence="4" key="1">
    <citation type="journal article" date="2019" name="Sci. Rep.">
        <title>Draft genome of Tanacetum cinerariifolium, the natural source of mosquito coil.</title>
        <authorList>
            <person name="Yamashiro T."/>
            <person name="Shiraishi A."/>
            <person name="Satake H."/>
            <person name="Nakayama K."/>
        </authorList>
    </citation>
    <scope>NUCLEOTIDE SEQUENCE</scope>
</reference>
<evidence type="ECO:0000256" key="1">
    <source>
        <dbReference type="PROSITE-ProRule" id="PRU00047"/>
    </source>
</evidence>
<dbReference type="PROSITE" id="PS50158">
    <property type="entry name" value="ZF_CCHC"/>
    <property type="match status" value="1"/>
</dbReference>
<dbReference type="InterPro" id="IPR001878">
    <property type="entry name" value="Znf_CCHC"/>
</dbReference>
<dbReference type="SUPFAM" id="SSF57756">
    <property type="entry name" value="Retrovirus zinc finger-like domains"/>
    <property type="match status" value="1"/>
</dbReference>
<feature type="compositionally biased region" description="Polar residues" evidence="2">
    <location>
        <begin position="956"/>
        <end position="965"/>
    </location>
</feature>
<keyword evidence="1" id="KW-0862">Zinc</keyword>
<dbReference type="GO" id="GO:0008270">
    <property type="term" value="F:zinc ion binding"/>
    <property type="evidence" value="ECO:0007669"/>
    <property type="project" value="UniProtKB-KW"/>
</dbReference>
<dbReference type="SMART" id="SM00343">
    <property type="entry name" value="ZnF_C2HC"/>
    <property type="match status" value="1"/>
</dbReference>
<name>A0A6L2NWK2_TANCI</name>
<dbReference type="Pfam" id="PF00098">
    <property type="entry name" value="zf-CCHC"/>
    <property type="match status" value="1"/>
</dbReference>
<evidence type="ECO:0000256" key="2">
    <source>
        <dbReference type="SAM" id="MobiDB-lite"/>
    </source>
</evidence>
<organism evidence="4">
    <name type="scientific">Tanacetum cinerariifolium</name>
    <name type="common">Dalmatian daisy</name>
    <name type="synonym">Chrysanthemum cinerariifolium</name>
    <dbReference type="NCBI Taxonomy" id="118510"/>
    <lineage>
        <taxon>Eukaryota</taxon>
        <taxon>Viridiplantae</taxon>
        <taxon>Streptophyta</taxon>
        <taxon>Embryophyta</taxon>
        <taxon>Tracheophyta</taxon>
        <taxon>Spermatophyta</taxon>
        <taxon>Magnoliopsida</taxon>
        <taxon>eudicotyledons</taxon>
        <taxon>Gunneridae</taxon>
        <taxon>Pentapetalae</taxon>
        <taxon>asterids</taxon>
        <taxon>campanulids</taxon>
        <taxon>Asterales</taxon>
        <taxon>Asteraceae</taxon>
        <taxon>Asteroideae</taxon>
        <taxon>Anthemideae</taxon>
        <taxon>Anthemidinae</taxon>
        <taxon>Tanacetum</taxon>
    </lineage>
</organism>
<feature type="domain" description="CCHC-type" evidence="3">
    <location>
        <begin position="237"/>
        <end position="253"/>
    </location>
</feature>
<comment type="caution">
    <text evidence="4">The sequence shown here is derived from an EMBL/GenBank/DDBJ whole genome shotgun (WGS) entry which is preliminary data.</text>
</comment>
<gene>
    <name evidence="4" type="ORF">Tci_061707</name>
</gene>
<dbReference type="InterPro" id="IPR036875">
    <property type="entry name" value="Znf_CCHC_sf"/>
</dbReference>
<accession>A0A6L2NWK2</accession>
<feature type="region of interest" description="Disordered" evidence="2">
    <location>
        <begin position="836"/>
        <end position="900"/>
    </location>
</feature>
<evidence type="ECO:0000259" key="3">
    <source>
        <dbReference type="PROSITE" id="PS50158"/>
    </source>
</evidence>
<feature type="non-terminal residue" evidence="4">
    <location>
        <position position="1"/>
    </location>
</feature>
<dbReference type="AlphaFoldDB" id="A0A6L2NWK2"/>
<dbReference type="Gene3D" id="4.10.60.10">
    <property type="entry name" value="Zinc finger, CCHC-type"/>
    <property type="match status" value="1"/>
</dbReference>
<keyword evidence="1" id="KW-0479">Metal-binding</keyword>
<dbReference type="GO" id="GO:0003676">
    <property type="term" value="F:nucleic acid binding"/>
    <property type="evidence" value="ECO:0007669"/>
    <property type="project" value="InterPro"/>
</dbReference>
<keyword evidence="1" id="KW-0863">Zinc-finger</keyword>
<evidence type="ECO:0000313" key="4">
    <source>
        <dbReference type="EMBL" id="GEU89729.1"/>
    </source>
</evidence>
<proteinExistence type="predicted"/>
<sequence length="965" mass="109240">SELGSELSSLAGSELGLANYSSDTGPPMLDRTDFASWQQLIRLYCRGKENRVNILKLIDEGPFQMGTLRETLTEGTNGSLHLRPERPQVCSDLTSEEKDRYNADIRATNILLQGLPKDIYSLINHYTDAKDIWDNVKMLLEGSKLTKKDHESQLYDDFKHFRQHKGETIHDYYVWFAKLINDVQTIKMTMSRMHLNSKFGRQKRGQGNNARGAGAAGYRGAHNRVGYPNPGQAMQIKCYNCNGIGHIARNCTQPKRPQNLEYFKDKMLLIQAQENRVTLDERQLLFIAGGQDNVIDDVDEQLIQDLPLNVDNVFQADVCDAFDSDVDEAPTAQTMFMANFSSTDPVYDEVGSSYDSDVLFEVHDHDHYQDVVCEHHEVHEMNDDVQPNYVVDSYTSYTSDSNMILYDQKCDEIERKNLLIANDTLIANFLSKEVFYIATNSKLNVSRFSEMHEAHAVIQARCLKLETKLSKSKDKIQKDDHDIMGNSSRYLNHPKESVATLCEIVKEAKVERPLDRSVASACLYTKHSQELLEYVVGTYTMADMNIHMTDAPAEQAHAIAPPTRTDDQILPSSNWMPIGRSNCVLDQFWDTMCFNSYSGLYSCQLDEQWFNLHKDILRDALDITPTTNNNPFVALPSSDTVIEYLNTLGYPSTLRNMSAMSEEEDHSSAHRLTKLIIHHLKTKQNIHLRFGSPLRYSYDESVLNTLRSMLLNINNIWMLNMERLQKEEQQSILKLPRLLNPSAEDVPIEEPTYNEEEANLQRDLEVSLKEQAECTQGPARLVVIKEPNSGRIQPLLKTLKNKSLVDQFIFYRHTPMLAEASRLAKSPSLDEKLALTDSETEFDDEVPKINTGDQDEGQAGPYPGIQDEGQARPNLGVQDESQAGSNPGDAAGSQPQSSHVVHARPNLEPMDLEVTDALHLQNPEQLDEVFTTTAYPNVQENLKPPSEDSMIPEEPASSTRTMSSL</sequence>
<feature type="region of interest" description="Disordered" evidence="2">
    <location>
        <begin position="934"/>
        <end position="965"/>
    </location>
</feature>